<dbReference type="GO" id="GO:0016787">
    <property type="term" value="F:hydrolase activity"/>
    <property type="evidence" value="ECO:0007669"/>
    <property type="project" value="UniProtKB-KW"/>
</dbReference>
<protein>
    <submittedName>
        <fullName evidence="2">Alpha/beta hydrolase</fullName>
    </submittedName>
</protein>
<evidence type="ECO:0000313" key="2">
    <source>
        <dbReference type="EMBL" id="WIT11911.1"/>
    </source>
</evidence>
<dbReference type="InterPro" id="IPR055803">
    <property type="entry name" value="DUF7379"/>
</dbReference>
<dbReference type="KEGG" id="pais:PFX98_24060"/>
<dbReference type="AlphaFoldDB" id="A0AA95NJB6"/>
<keyword evidence="3" id="KW-1185">Reference proteome</keyword>
<dbReference type="Pfam" id="PF24096">
    <property type="entry name" value="DUF7379"/>
    <property type="match status" value="1"/>
</dbReference>
<dbReference type="EMBL" id="CP116346">
    <property type="protein sequence ID" value="WIT11911.1"/>
    <property type="molecule type" value="Genomic_DNA"/>
</dbReference>
<dbReference type="SUPFAM" id="SSF53474">
    <property type="entry name" value="alpha/beta-Hydrolases"/>
    <property type="match status" value="1"/>
</dbReference>
<accession>A0AA95NJB6</accession>
<keyword evidence="2" id="KW-0378">Hydrolase</keyword>
<dbReference type="PANTHER" id="PTHR37946">
    <property type="entry name" value="SLL1969 PROTEIN"/>
    <property type="match status" value="1"/>
</dbReference>
<dbReference type="InterPro" id="IPR029058">
    <property type="entry name" value="AB_hydrolase_fold"/>
</dbReference>
<proteinExistence type="predicted"/>
<name>A0AA95NJB6_9BURK</name>
<reference evidence="2" key="1">
    <citation type="submission" date="2023-01" db="EMBL/GenBank/DDBJ databases">
        <title>Whole genome sequence of Paucibacter sp. S2-9 isolated from pond sediment.</title>
        <authorList>
            <person name="Jung J.Y."/>
        </authorList>
    </citation>
    <scope>NUCLEOTIDE SEQUENCE</scope>
    <source>
        <strain evidence="2">S2-9</strain>
    </source>
</reference>
<evidence type="ECO:0000259" key="1">
    <source>
        <dbReference type="Pfam" id="PF24096"/>
    </source>
</evidence>
<dbReference type="Gene3D" id="3.40.50.1820">
    <property type="entry name" value="alpha/beta hydrolase"/>
    <property type="match status" value="1"/>
</dbReference>
<sequence length="414" mass="44658">MKKPPTDHALRHLRASDLRAAAQLATQATASVARMAEGVHQSVWQTLGAPGGKRAEQARGITGLVYQCVQGVNALVGKGLDGALRALQPLFERIDQSRPDSPERAAVLAALNGVMGDHLRASGNPLALDMTLRCQGQVLTMENLPTVLAAAGPVTAKPLLFIHGLCMNELQWGGQHAQALAALGYTPIYLRYNTGLHTSQNGRELAALLDQLLRAWPQPLQALDCVVHSMGGLVLRSALQIAQASSLPWAALVRRIAFLGTPHHGAPLERAGNWVDVLLGSTPWSRPLARLGQLRSAGITDLRYGLVQDADWQGRDRFRRQPDQRQHLPLPAGIACYTLAATLAPQRGLLADRLLGDGLVPLRSALGQHDEPARCLDFAPARQAILYRTGHMALLDAPAVTQQLLAWFEPQEPP</sequence>
<organism evidence="2 3">
    <name type="scientific">Paucibacter sediminis</name>
    <dbReference type="NCBI Taxonomy" id="3019553"/>
    <lineage>
        <taxon>Bacteria</taxon>
        <taxon>Pseudomonadati</taxon>
        <taxon>Pseudomonadota</taxon>
        <taxon>Betaproteobacteria</taxon>
        <taxon>Burkholderiales</taxon>
        <taxon>Sphaerotilaceae</taxon>
        <taxon>Roseateles</taxon>
    </lineage>
</organism>
<feature type="domain" description="DUF7379" evidence="1">
    <location>
        <begin position="198"/>
        <end position="278"/>
    </location>
</feature>
<evidence type="ECO:0000313" key="3">
    <source>
        <dbReference type="Proteomes" id="UP001177769"/>
    </source>
</evidence>
<dbReference type="Proteomes" id="UP001177769">
    <property type="component" value="Chromosome"/>
</dbReference>
<gene>
    <name evidence="2" type="ORF">PFX98_24060</name>
</gene>
<dbReference type="RefSeq" id="WP_285233000.1">
    <property type="nucleotide sequence ID" value="NZ_CP116346.1"/>
</dbReference>
<dbReference type="PANTHER" id="PTHR37946:SF1">
    <property type="entry name" value="SLL1969 PROTEIN"/>
    <property type="match status" value="1"/>
</dbReference>